<accession>A0A1L8QX37</accession>
<dbReference type="SUPFAM" id="SSF53955">
    <property type="entry name" value="Lysozyme-like"/>
    <property type="match status" value="1"/>
</dbReference>
<dbReference type="GO" id="GO:0009986">
    <property type="term" value="C:cell surface"/>
    <property type="evidence" value="ECO:0007669"/>
    <property type="project" value="UniProtKB-SubCell"/>
</dbReference>
<evidence type="ECO:0000313" key="6">
    <source>
        <dbReference type="Proteomes" id="UP000182149"/>
    </source>
</evidence>
<dbReference type="InterPro" id="IPR047194">
    <property type="entry name" value="CwlT-like_lysozyme"/>
</dbReference>
<dbReference type="OrthoDB" id="1654978at2"/>
<reference evidence="4" key="3">
    <citation type="submission" date="2021-11" db="EMBL/GenBank/DDBJ databases">
        <authorList>
            <person name="Gilroy R."/>
        </authorList>
    </citation>
    <scope>NUCLEOTIDE SEQUENCE</scope>
    <source>
        <strain evidence="4">150</strain>
    </source>
</reference>
<keyword evidence="6" id="KW-1185">Reference proteome</keyword>
<reference evidence="4" key="2">
    <citation type="journal article" date="2021" name="PeerJ">
        <title>Extensive microbial diversity within the chicken gut microbiome revealed by metagenomics and culture.</title>
        <authorList>
            <person name="Gilroy R."/>
            <person name="Ravi A."/>
            <person name="Getino M."/>
            <person name="Pursley I."/>
            <person name="Horton D.L."/>
            <person name="Alikhan N.F."/>
            <person name="Baker D."/>
            <person name="Gharbi K."/>
            <person name="Hall N."/>
            <person name="Watson M."/>
            <person name="Adriaenssens E.M."/>
            <person name="Foster-Nyarko E."/>
            <person name="Jarju S."/>
            <person name="Secka A."/>
            <person name="Antonio M."/>
            <person name="Oren A."/>
            <person name="Chaudhuri R.R."/>
            <person name="La Ragione R."/>
            <person name="Hildebrand F."/>
            <person name="Pallen M.J."/>
        </authorList>
    </citation>
    <scope>NUCLEOTIDE SEQUENCE</scope>
    <source>
        <strain evidence="4">150</strain>
    </source>
</reference>
<comment type="caution">
    <text evidence="5">The sequence shown here is derived from an EMBL/GenBank/DDBJ whole genome shotgun (WGS) entry which is preliminary data.</text>
</comment>
<reference evidence="5 6" key="1">
    <citation type="submission" date="2014-12" db="EMBL/GenBank/DDBJ databases">
        <title>Draft genome sequences of 29 type strains of Enterococci.</title>
        <authorList>
            <person name="Zhong Z."/>
            <person name="Sun Z."/>
            <person name="Liu W."/>
            <person name="Zhang W."/>
            <person name="Zhang H."/>
        </authorList>
    </citation>
    <scope>NUCLEOTIDE SEQUENCE [LARGE SCALE GENOMIC DNA]</scope>
    <source>
        <strain evidence="5 6">DSM 17690</strain>
    </source>
</reference>
<evidence type="ECO:0000256" key="1">
    <source>
        <dbReference type="ARBA" id="ARBA00004241"/>
    </source>
</evidence>
<organism evidence="5 6">
    <name type="scientific">Enterococcus aquimarinus</name>
    <dbReference type="NCBI Taxonomy" id="328396"/>
    <lineage>
        <taxon>Bacteria</taxon>
        <taxon>Bacillati</taxon>
        <taxon>Bacillota</taxon>
        <taxon>Bacilli</taxon>
        <taxon>Lactobacillales</taxon>
        <taxon>Enterococcaceae</taxon>
        <taxon>Enterococcus</taxon>
    </lineage>
</organism>
<dbReference type="RefSeq" id="WP_071873576.1">
    <property type="nucleotide sequence ID" value="NZ_JBHSHF010000002.1"/>
</dbReference>
<protein>
    <submittedName>
        <fullName evidence="4">Lysozyme family protein</fullName>
    </submittedName>
</protein>
<dbReference type="STRING" id="328396.RU93_GL000008"/>
<dbReference type="Gene3D" id="1.10.530.10">
    <property type="match status" value="1"/>
</dbReference>
<dbReference type="Proteomes" id="UP000813384">
    <property type="component" value="Unassembled WGS sequence"/>
</dbReference>
<feature type="region of interest" description="Disordered" evidence="2">
    <location>
        <begin position="72"/>
        <end position="93"/>
    </location>
</feature>
<dbReference type="AlphaFoldDB" id="A0A1L8QX37"/>
<dbReference type="Proteomes" id="UP000182149">
    <property type="component" value="Unassembled WGS sequence"/>
</dbReference>
<name>A0A1L8QX37_9ENTE</name>
<dbReference type="CDD" id="cd16891">
    <property type="entry name" value="CwlT-like"/>
    <property type="match status" value="1"/>
</dbReference>
<evidence type="ECO:0000313" key="4">
    <source>
        <dbReference type="EMBL" id="MCC9273429.1"/>
    </source>
</evidence>
<gene>
    <name evidence="4" type="ORF">K8V42_03965</name>
    <name evidence="5" type="ORF">RU93_GL000008</name>
</gene>
<dbReference type="EMBL" id="JXKD01000001">
    <property type="protein sequence ID" value="OJG12078.1"/>
    <property type="molecule type" value="Genomic_DNA"/>
</dbReference>
<feature type="domain" description="CwlT-like lysozyme" evidence="3">
    <location>
        <begin position="36"/>
        <end position="198"/>
    </location>
</feature>
<dbReference type="InterPro" id="IPR023346">
    <property type="entry name" value="Lysozyme-like_dom_sf"/>
</dbReference>
<evidence type="ECO:0000259" key="3">
    <source>
        <dbReference type="Pfam" id="PF13702"/>
    </source>
</evidence>
<sequence>MRRKKKKPLKTALFLFLLLTICGAVVFFYRTKQQYQQVMALESEVVKQAEKNGISEYRELILSMILTESKGLGNDPMQSSESAYGEAGRTSDPSESIAQGVSYLAESIALAQDQGVDLWTAVQAYNFGLDYIYFVESRGGVNDLTLAEEYSRDYLAPQLGNHDQEQYRYWRLFPVFHNGGYLYYNGGNFFYAPSVKWNQQKMQFFHYLENLW</sequence>
<evidence type="ECO:0000313" key="5">
    <source>
        <dbReference type="EMBL" id="OJG12078.1"/>
    </source>
</evidence>
<comment type="subcellular location">
    <subcellularLocation>
        <location evidence="1">Cell surface</location>
    </subcellularLocation>
</comment>
<evidence type="ECO:0000256" key="2">
    <source>
        <dbReference type="SAM" id="MobiDB-lite"/>
    </source>
</evidence>
<proteinExistence type="predicted"/>
<dbReference type="EMBL" id="JAJJVO010000060">
    <property type="protein sequence ID" value="MCC9273429.1"/>
    <property type="molecule type" value="Genomic_DNA"/>
</dbReference>
<dbReference type="Pfam" id="PF13702">
    <property type="entry name" value="Lysozyme_like"/>
    <property type="match status" value="1"/>
</dbReference>